<reference evidence="1 2" key="1">
    <citation type="journal article" date="2018" name="PLoS ONE">
        <title>The draft genome of Kipferlia bialata reveals reductive genome evolution in fornicate parasites.</title>
        <authorList>
            <person name="Tanifuji G."/>
            <person name="Takabayashi S."/>
            <person name="Kume K."/>
            <person name="Takagi M."/>
            <person name="Nakayama T."/>
            <person name="Kamikawa R."/>
            <person name="Inagaki Y."/>
            <person name="Hashimoto T."/>
        </authorList>
    </citation>
    <scope>NUCLEOTIDE SEQUENCE [LARGE SCALE GENOMIC DNA]</scope>
    <source>
        <strain evidence="1">NY0173</strain>
    </source>
</reference>
<evidence type="ECO:0000313" key="1">
    <source>
        <dbReference type="EMBL" id="GIQ86627.1"/>
    </source>
</evidence>
<name>A0A9K3D0U1_9EUKA</name>
<proteinExistence type="predicted"/>
<dbReference type="Proteomes" id="UP000265618">
    <property type="component" value="Unassembled WGS sequence"/>
</dbReference>
<dbReference type="AlphaFoldDB" id="A0A9K3D0U1"/>
<dbReference type="EMBL" id="BDIP01002659">
    <property type="protein sequence ID" value="GIQ86627.1"/>
    <property type="molecule type" value="Genomic_DNA"/>
</dbReference>
<protein>
    <submittedName>
        <fullName evidence="1">Uncharacterized protein</fullName>
    </submittedName>
</protein>
<sequence length="319" mass="35123">MSGYSGTAVQAIGDHCFLAATNLGGLERFTVDPDTLKVTSQETVLEDRTGVQYCHCTLMRQYNATLMVCVGITVEVLENGDVVHTPQPMDAYKYNNATGAIRRRRAVFGDGPPPLMCYQTGFIGGTLVMLRGYESAVSHPNGGFDFLAPNTSIWMLDMNTWKGRRCGVPGNLAKFLNDKASRTTGMITSQGGSLVAFCKSNALHICVDHTGVSFQGEQVIVSNSLADLRVRPTAEVDIGPYVCLFRRETRRHTTEGWESNVYMYDRVSGEAAKCVSLPYPDRVDCACMLNPTTMLVVLRERTLVVELDPCLFQRFSDAD</sequence>
<gene>
    <name evidence="1" type="ORF">KIPB_008513</name>
</gene>
<accession>A0A9K3D0U1</accession>
<comment type="caution">
    <text evidence="1">The sequence shown here is derived from an EMBL/GenBank/DDBJ whole genome shotgun (WGS) entry which is preliminary data.</text>
</comment>
<evidence type="ECO:0000313" key="2">
    <source>
        <dbReference type="Proteomes" id="UP000265618"/>
    </source>
</evidence>
<keyword evidence="2" id="KW-1185">Reference proteome</keyword>
<organism evidence="1 2">
    <name type="scientific">Kipferlia bialata</name>
    <dbReference type="NCBI Taxonomy" id="797122"/>
    <lineage>
        <taxon>Eukaryota</taxon>
        <taxon>Metamonada</taxon>
        <taxon>Carpediemonas-like organisms</taxon>
        <taxon>Kipferlia</taxon>
    </lineage>
</organism>